<dbReference type="InterPro" id="IPR029069">
    <property type="entry name" value="HotDog_dom_sf"/>
</dbReference>
<proteinExistence type="predicted"/>
<keyword evidence="3" id="KW-1185">Reference proteome</keyword>
<gene>
    <name evidence="2" type="ORF">MHIB_41040</name>
</gene>
<organism evidence="2 3">
    <name type="scientific">Mycolicibacter hiberniae</name>
    <dbReference type="NCBI Taxonomy" id="29314"/>
    <lineage>
        <taxon>Bacteria</taxon>
        <taxon>Bacillati</taxon>
        <taxon>Actinomycetota</taxon>
        <taxon>Actinomycetes</taxon>
        <taxon>Mycobacteriales</taxon>
        <taxon>Mycobacteriaceae</taxon>
        <taxon>Mycolicibacter</taxon>
    </lineage>
</organism>
<dbReference type="KEGG" id="mhib:MHIB_41040"/>
<feature type="compositionally biased region" description="Low complexity" evidence="1">
    <location>
        <begin position="141"/>
        <end position="158"/>
    </location>
</feature>
<dbReference type="Proteomes" id="UP000467260">
    <property type="component" value="Chromosome"/>
</dbReference>
<dbReference type="EMBL" id="AP022609">
    <property type="protein sequence ID" value="BBZ25686.1"/>
    <property type="molecule type" value="Genomic_DNA"/>
</dbReference>
<protein>
    <recommendedName>
        <fullName evidence="4">Acyl dehydratase</fullName>
    </recommendedName>
</protein>
<name>A0A7I7X7N3_9MYCO</name>
<evidence type="ECO:0000313" key="3">
    <source>
        <dbReference type="Proteomes" id="UP000467260"/>
    </source>
</evidence>
<sequence>MTGTGQITDEALERLRATIGIAVPNPQPPHYRRPNEDAFRHAAESYGDGNPLWCDPDYASKSVWGEPIAPPPLIGGDTVIGEDEVTELSEADRALTKGDPLRVYTPSTRHRRGNGGRRCEQDIASIGATPWWQHSTRPAISPSAPSTSGRRRSSATTREPSSEASTAT</sequence>
<evidence type="ECO:0000256" key="1">
    <source>
        <dbReference type="SAM" id="MobiDB-lite"/>
    </source>
</evidence>
<accession>A0A7I7X7N3</accession>
<reference evidence="2 3" key="1">
    <citation type="journal article" date="2019" name="Emerg. Microbes Infect.">
        <title>Comprehensive subspecies identification of 175 nontuberculous mycobacteria species based on 7547 genomic profiles.</title>
        <authorList>
            <person name="Matsumoto Y."/>
            <person name="Kinjo T."/>
            <person name="Motooka D."/>
            <person name="Nabeya D."/>
            <person name="Jung N."/>
            <person name="Uechi K."/>
            <person name="Horii T."/>
            <person name="Iida T."/>
            <person name="Fujita J."/>
            <person name="Nakamura S."/>
        </authorList>
    </citation>
    <scope>NUCLEOTIDE SEQUENCE [LARGE SCALE GENOMIC DNA]</scope>
    <source>
        <strain evidence="2 3">JCM 13571</strain>
    </source>
</reference>
<evidence type="ECO:0008006" key="4">
    <source>
        <dbReference type="Google" id="ProtNLM"/>
    </source>
</evidence>
<dbReference type="Gene3D" id="3.10.129.10">
    <property type="entry name" value="Hotdog Thioesterase"/>
    <property type="match status" value="1"/>
</dbReference>
<feature type="region of interest" description="Disordered" evidence="1">
    <location>
        <begin position="96"/>
        <end position="168"/>
    </location>
</feature>
<dbReference type="AlphaFoldDB" id="A0A7I7X7N3"/>
<dbReference type="SUPFAM" id="SSF54637">
    <property type="entry name" value="Thioesterase/thiol ester dehydrase-isomerase"/>
    <property type="match status" value="1"/>
</dbReference>
<evidence type="ECO:0000313" key="2">
    <source>
        <dbReference type="EMBL" id="BBZ25686.1"/>
    </source>
</evidence>